<reference evidence="10 11" key="1">
    <citation type="submission" date="2018-03" db="EMBL/GenBank/DDBJ databases">
        <title>Genome sequence of Clostridium luticellarii DSM 29923.</title>
        <authorList>
            <person name="Poehlein A."/>
            <person name="Daniel R."/>
        </authorList>
    </citation>
    <scope>NUCLEOTIDE SEQUENCE [LARGE SCALE GENOMIC DNA]</scope>
    <source>
        <strain evidence="10 11">DSM 29923</strain>
    </source>
</reference>
<comment type="caution">
    <text evidence="10">The sequence shown here is derived from an EMBL/GenBank/DDBJ whole genome shotgun (WGS) entry which is preliminary data.</text>
</comment>
<evidence type="ECO:0000256" key="7">
    <source>
        <dbReference type="ARBA" id="ARBA00023004"/>
    </source>
</evidence>
<keyword evidence="7" id="KW-0408">Iron</keyword>
<sequence>MEILEYCREIGLDTVGFSSCRVYTELEEYLWFRKQNLLENEFEEKDIKKRINSCEYIDGGKTIISIAFPYLFEKVRESSGVEFSLYTRGRDYHKVAETYLKKVCNFIESLGGKTRYFVDSNSLPERYIAFQSGIGFIGKNNMLITEKYGSYVFLGEIITDMNIEGDVPVKTQCSSCSLCQIACPTGAICGYKDSNRCMSYITQRKHIEDKWFTKFKGRLFGCDTCQKVCPYNQDVLYSGIEDLRAFDFMEKVDLNEIVNMDKSTFGKKYANTSCGWRGRNVIQRNGIINALMLDEDVSIKSIRSPYIKNYYDRLLRFLKL</sequence>
<evidence type="ECO:0000256" key="3">
    <source>
        <dbReference type="ARBA" id="ARBA00022694"/>
    </source>
</evidence>
<keyword evidence="4" id="KW-0479">Metal-binding</keyword>
<evidence type="ECO:0000256" key="2">
    <source>
        <dbReference type="ARBA" id="ARBA00022490"/>
    </source>
</evidence>
<dbReference type="GO" id="GO:0052693">
    <property type="term" value="F:epoxyqueuosine reductase activity"/>
    <property type="evidence" value="ECO:0007669"/>
    <property type="project" value="TreeGrafter"/>
</dbReference>
<dbReference type="PANTHER" id="PTHR30002:SF4">
    <property type="entry name" value="EPOXYQUEUOSINE REDUCTASE"/>
    <property type="match status" value="1"/>
</dbReference>
<keyword evidence="3" id="KW-0819">tRNA processing</keyword>
<organism evidence="10 11">
    <name type="scientific">Clostridium luticellarii</name>
    <dbReference type="NCBI Taxonomy" id="1691940"/>
    <lineage>
        <taxon>Bacteria</taxon>
        <taxon>Bacillati</taxon>
        <taxon>Bacillota</taxon>
        <taxon>Clostridia</taxon>
        <taxon>Eubacteriales</taxon>
        <taxon>Clostridiaceae</taxon>
        <taxon>Clostridium</taxon>
    </lineage>
</organism>
<keyword evidence="1" id="KW-0004">4Fe-4S</keyword>
<name>A0A2T0BSE9_9CLOT</name>
<proteinExistence type="predicted"/>
<dbReference type="Pfam" id="PF08331">
    <property type="entry name" value="QueG_DUF1730"/>
    <property type="match status" value="1"/>
</dbReference>
<dbReference type="PROSITE" id="PS51379">
    <property type="entry name" value="4FE4S_FER_2"/>
    <property type="match status" value="1"/>
</dbReference>
<dbReference type="Proteomes" id="UP000237798">
    <property type="component" value="Unassembled WGS sequence"/>
</dbReference>
<keyword evidence="11" id="KW-1185">Reference proteome</keyword>
<dbReference type="GO" id="GO:0008616">
    <property type="term" value="P:tRNA queuosine(34) biosynthetic process"/>
    <property type="evidence" value="ECO:0007669"/>
    <property type="project" value="UniProtKB-KW"/>
</dbReference>
<evidence type="ECO:0000259" key="9">
    <source>
        <dbReference type="PROSITE" id="PS51379"/>
    </source>
</evidence>
<keyword evidence="6 10" id="KW-0560">Oxidoreductase</keyword>
<evidence type="ECO:0000256" key="1">
    <source>
        <dbReference type="ARBA" id="ARBA00022485"/>
    </source>
</evidence>
<evidence type="ECO:0000256" key="6">
    <source>
        <dbReference type="ARBA" id="ARBA00023002"/>
    </source>
</evidence>
<keyword evidence="2" id="KW-0963">Cytoplasm</keyword>
<keyword evidence="5" id="KW-0671">Queuosine biosynthesis</keyword>
<evidence type="ECO:0000313" key="10">
    <source>
        <dbReference type="EMBL" id="PRR86814.1"/>
    </source>
</evidence>
<dbReference type="InterPro" id="IPR013542">
    <property type="entry name" value="QueG_DUF1730"/>
</dbReference>
<dbReference type="InterPro" id="IPR017900">
    <property type="entry name" value="4Fe4S_Fe_S_CS"/>
</dbReference>
<evidence type="ECO:0000256" key="8">
    <source>
        <dbReference type="ARBA" id="ARBA00023014"/>
    </source>
</evidence>
<dbReference type="PROSITE" id="PS00198">
    <property type="entry name" value="4FE4S_FER_1"/>
    <property type="match status" value="1"/>
</dbReference>
<dbReference type="PANTHER" id="PTHR30002">
    <property type="entry name" value="EPOXYQUEUOSINE REDUCTASE"/>
    <property type="match status" value="1"/>
</dbReference>
<keyword evidence="8" id="KW-0411">Iron-sulfur</keyword>
<feature type="domain" description="4Fe-4S ferredoxin-type" evidence="9">
    <location>
        <begin position="161"/>
        <end position="194"/>
    </location>
</feature>
<dbReference type="InterPro" id="IPR004453">
    <property type="entry name" value="QueG"/>
</dbReference>
<dbReference type="EMBL" id="PVXP01000002">
    <property type="protein sequence ID" value="PRR86814.1"/>
    <property type="molecule type" value="Genomic_DNA"/>
</dbReference>
<dbReference type="EC" id="1.1.-.-" evidence="10"/>
<dbReference type="SUPFAM" id="SSF46548">
    <property type="entry name" value="alpha-helical ferredoxin"/>
    <property type="match status" value="1"/>
</dbReference>
<dbReference type="Pfam" id="PF13484">
    <property type="entry name" value="Fer4_16"/>
    <property type="match status" value="1"/>
</dbReference>
<dbReference type="GO" id="GO:0046872">
    <property type="term" value="F:metal ion binding"/>
    <property type="evidence" value="ECO:0007669"/>
    <property type="project" value="UniProtKB-KW"/>
</dbReference>
<dbReference type="NCBIfam" id="TIGR00276">
    <property type="entry name" value="tRNA epoxyqueuosine(34) reductase QueG"/>
    <property type="match status" value="1"/>
</dbReference>
<dbReference type="AlphaFoldDB" id="A0A2T0BSE9"/>
<evidence type="ECO:0000256" key="5">
    <source>
        <dbReference type="ARBA" id="ARBA00022785"/>
    </source>
</evidence>
<evidence type="ECO:0000313" key="11">
    <source>
        <dbReference type="Proteomes" id="UP000237798"/>
    </source>
</evidence>
<dbReference type="InterPro" id="IPR017896">
    <property type="entry name" value="4Fe4S_Fe-S-bd"/>
</dbReference>
<dbReference type="GO" id="GO:0051539">
    <property type="term" value="F:4 iron, 4 sulfur cluster binding"/>
    <property type="evidence" value="ECO:0007669"/>
    <property type="project" value="UniProtKB-KW"/>
</dbReference>
<accession>A0A2T0BSE9</accession>
<gene>
    <name evidence="10" type="primary">queG_1</name>
    <name evidence="10" type="ORF">CLLU_02980</name>
</gene>
<evidence type="ECO:0000256" key="4">
    <source>
        <dbReference type="ARBA" id="ARBA00022723"/>
    </source>
</evidence>
<protein>
    <submittedName>
        <fullName evidence="10">Epoxyqueuosine reductase</fullName>
        <ecNumber evidence="10">1.1.-.-</ecNumber>
    </submittedName>
</protein>